<comment type="caution">
    <text evidence="2">The sequence shown here is derived from an EMBL/GenBank/DDBJ whole genome shotgun (WGS) entry which is preliminary data.</text>
</comment>
<name>S7VB93_9BACT</name>
<sequence>MVKKFPGGKNGPDKKKRPTISGPGFHDSEFNYFQAGGYN</sequence>
<dbReference type="Proteomes" id="UP000014974">
    <property type="component" value="Unassembled WGS sequence"/>
</dbReference>
<dbReference type="EMBL" id="ATNM01000139">
    <property type="protein sequence ID" value="EPR66822.1"/>
    <property type="molecule type" value="Genomic_DNA"/>
</dbReference>
<feature type="region of interest" description="Disordered" evidence="1">
    <location>
        <begin position="1"/>
        <end position="28"/>
    </location>
</feature>
<protein>
    <submittedName>
        <fullName evidence="2">Uncharacterized protein</fullName>
    </submittedName>
</protein>
<dbReference type="AlphaFoldDB" id="S7VB93"/>
<gene>
    <name evidence="2" type="ORF">ADICYQ_4083</name>
</gene>
<organism evidence="2 3">
    <name type="scientific">Cyclobacterium qasimii M12-11B</name>
    <dbReference type="NCBI Taxonomy" id="641524"/>
    <lineage>
        <taxon>Bacteria</taxon>
        <taxon>Pseudomonadati</taxon>
        <taxon>Bacteroidota</taxon>
        <taxon>Cytophagia</taxon>
        <taxon>Cytophagales</taxon>
        <taxon>Cyclobacteriaceae</taxon>
        <taxon>Cyclobacterium</taxon>
    </lineage>
</organism>
<evidence type="ECO:0000256" key="1">
    <source>
        <dbReference type="SAM" id="MobiDB-lite"/>
    </source>
</evidence>
<evidence type="ECO:0000313" key="2">
    <source>
        <dbReference type="EMBL" id="EPR66822.1"/>
    </source>
</evidence>
<reference evidence="2 3" key="1">
    <citation type="journal article" date="2013" name="Genome Announc.">
        <title>Draft Genome Sequence of Cyclobacterium qasimii Strain M12-11BT, Isolated from Arctic Marine Sediment.</title>
        <authorList>
            <person name="Shivaji S."/>
            <person name="Ara S."/>
            <person name="Singh A."/>
            <person name="Kumar Pinnaka A."/>
        </authorList>
    </citation>
    <scope>NUCLEOTIDE SEQUENCE [LARGE SCALE GENOMIC DNA]</scope>
    <source>
        <strain evidence="2 3">M12-11B</strain>
    </source>
</reference>
<evidence type="ECO:0000313" key="3">
    <source>
        <dbReference type="Proteomes" id="UP000014974"/>
    </source>
</evidence>
<proteinExistence type="predicted"/>
<accession>S7VB93</accession>